<protein>
    <recommendedName>
        <fullName evidence="9">rRNA biogenesis protein RRP36</fullName>
    </recommendedName>
</protein>
<feature type="compositionally biased region" description="Basic and acidic residues" evidence="10">
    <location>
        <begin position="153"/>
        <end position="162"/>
    </location>
</feature>
<comment type="subcellular location">
    <subcellularLocation>
        <location evidence="1 9">Nucleus</location>
        <location evidence="1 9">Nucleolus</location>
    </subcellularLocation>
</comment>
<feature type="region of interest" description="Disordered" evidence="10">
    <location>
        <begin position="1"/>
        <end position="60"/>
    </location>
</feature>
<keyword evidence="5" id="KW-0175">Coiled coil</keyword>
<organism evidence="11 12">
    <name type="scientific">Funneliformis mosseae</name>
    <name type="common">Endomycorrhizal fungus</name>
    <name type="synonym">Glomus mosseae</name>
    <dbReference type="NCBI Taxonomy" id="27381"/>
    <lineage>
        <taxon>Eukaryota</taxon>
        <taxon>Fungi</taxon>
        <taxon>Fungi incertae sedis</taxon>
        <taxon>Mucoromycota</taxon>
        <taxon>Glomeromycotina</taxon>
        <taxon>Glomeromycetes</taxon>
        <taxon>Glomerales</taxon>
        <taxon>Glomeraceae</taxon>
        <taxon>Funneliformis</taxon>
    </lineage>
</organism>
<keyword evidence="6 9" id="KW-0539">Nucleus</keyword>
<evidence type="ECO:0000313" key="12">
    <source>
        <dbReference type="Proteomes" id="UP000789375"/>
    </source>
</evidence>
<feature type="region of interest" description="Disordered" evidence="10">
    <location>
        <begin position="144"/>
        <end position="170"/>
    </location>
</feature>
<evidence type="ECO:0000256" key="10">
    <source>
        <dbReference type="SAM" id="MobiDB-lite"/>
    </source>
</evidence>
<keyword evidence="7 9" id="KW-0687">Ribonucleoprotein</keyword>
<comment type="subunit">
    <text evidence="9">Associates with 90S and pre-40S pre-ribosomal particles.</text>
</comment>
<keyword evidence="12" id="KW-1185">Reference proteome</keyword>
<evidence type="ECO:0000256" key="5">
    <source>
        <dbReference type="ARBA" id="ARBA00023054"/>
    </source>
</evidence>
<dbReference type="PANTHER" id="PTHR21738">
    <property type="entry name" value="RIBOSOMAL RNA PROCESSING PROTEIN 36 HOMOLOG"/>
    <property type="match status" value="1"/>
</dbReference>
<dbReference type="Proteomes" id="UP000789375">
    <property type="component" value="Unassembled WGS sequence"/>
</dbReference>
<evidence type="ECO:0000256" key="8">
    <source>
        <dbReference type="ARBA" id="ARBA00025053"/>
    </source>
</evidence>
<comment type="function">
    <text evidence="8 9">Component of the 90S pre-ribosome involved in the maturation of rRNAs. Required for early cleavages of the pre-RNAs in the 40S ribosomal subunit maturation pathway.</text>
</comment>
<gene>
    <name evidence="11" type="ORF">FMOSSE_LOCUS5184</name>
</gene>
<dbReference type="AlphaFoldDB" id="A0A9N9FCG7"/>
<accession>A0A9N9FCG7</accession>
<feature type="compositionally biased region" description="Basic residues" evidence="10">
    <location>
        <begin position="204"/>
        <end position="226"/>
    </location>
</feature>
<keyword evidence="3 9" id="KW-0690">Ribosome biogenesis</keyword>
<dbReference type="Pfam" id="PF06102">
    <property type="entry name" value="RRP36"/>
    <property type="match status" value="1"/>
</dbReference>
<reference evidence="11" key="1">
    <citation type="submission" date="2021-06" db="EMBL/GenBank/DDBJ databases">
        <authorList>
            <person name="Kallberg Y."/>
            <person name="Tangrot J."/>
            <person name="Rosling A."/>
        </authorList>
    </citation>
    <scope>NUCLEOTIDE SEQUENCE</scope>
    <source>
        <strain evidence="11">87-6 pot B 2015</strain>
    </source>
</reference>
<dbReference type="GO" id="GO:0030686">
    <property type="term" value="C:90S preribosome"/>
    <property type="evidence" value="ECO:0007669"/>
    <property type="project" value="TreeGrafter"/>
</dbReference>
<evidence type="ECO:0000256" key="2">
    <source>
        <dbReference type="ARBA" id="ARBA00009418"/>
    </source>
</evidence>
<evidence type="ECO:0000256" key="7">
    <source>
        <dbReference type="ARBA" id="ARBA00023274"/>
    </source>
</evidence>
<comment type="similarity">
    <text evidence="2 9">Belongs to the RRP36 family.</text>
</comment>
<evidence type="ECO:0000256" key="9">
    <source>
        <dbReference type="RuleBase" id="RU368027"/>
    </source>
</evidence>
<evidence type="ECO:0000256" key="3">
    <source>
        <dbReference type="ARBA" id="ARBA00022517"/>
    </source>
</evidence>
<evidence type="ECO:0000256" key="4">
    <source>
        <dbReference type="ARBA" id="ARBA00022552"/>
    </source>
</evidence>
<feature type="region of interest" description="Disordered" evidence="10">
    <location>
        <begin position="203"/>
        <end position="226"/>
    </location>
</feature>
<name>A0A9N9FCG7_FUNMO</name>
<evidence type="ECO:0000313" key="11">
    <source>
        <dbReference type="EMBL" id="CAG8524158.1"/>
    </source>
</evidence>
<proteinExistence type="inferred from homology"/>
<dbReference type="EMBL" id="CAJVPP010000952">
    <property type="protein sequence ID" value="CAG8524158.1"/>
    <property type="molecule type" value="Genomic_DNA"/>
</dbReference>
<dbReference type="InterPro" id="IPR009292">
    <property type="entry name" value="RRP36"/>
</dbReference>
<evidence type="ECO:0000256" key="6">
    <source>
        <dbReference type="ARBA" id="ARBA00023242"/>
    </source>
</evidence>
<dbReference type="GO" id="GO:0005730">
    <property type="term" value="C:nucleolus"/>
    <property type="evidence" value="ECO:0007669"/>
    <property type="project" value="UniProtKB-SubCell"/>
</dbReference>
<dbReference type="GO" id="GO:0000462">
    <property type="term" value="P:maturation of SSU-rRNA from tricistronic rRNA transcript (SSU-rRNA, 5.8S rRNA, LSU-rRNA)"/>
    <property type="evidence" value="ECO:0007669"/>
    <property type="project" value="TreeGrafter"/>
</dbReference>
<feature type="compositionally biased region" description="Acidic residues" evidence="10">
    <location>
        <begin position="19"/>
        <end position="54"/>
    </location>
</feature>
<comment type="caution">
    <text evidence="11">The sequence shown here is derived from an EMBL/GenBank/DDBJ whole genome shotgun (WGS) entry which is preliminary data.</text>
</comment>
<keyword evidence="4 9" id="KW-0698">rRNA processing</keyword>
<evidence type="ECO:0000256" key="1">
    <source>
        <dbReference type="ARBA" id="ARBA00004604"/>
    </source>
</evidence>
<sequence>MKKGKKVKEPIRKSISPIENDEVSSVEEEENESLQEETEEDTEEETEDTGEDTEVTITSKKPVSRFRQIVEVSKSVKLRRDPRFDSLSGKFNEDLFEKSYSFLDDYKKSEIELVTNQMKKESDIKEKSKLQLLLNKLKSKISHEHNLKRKKELKRERKKNESELVAQGKNPYYYKKSDEKNLELLDKFDKLQKSDPKVLEKVIEKRRKKNASKEHKRVPFKRRKVT</sequence>
<dbReference type="PANTHER" id="PTHR21738:SF0">
    <property type="entry name" value="RIBOSOMAL RNA PROCESSING PROTEIN 36 HOMOLOG"/>
    <property type="match status" value="1"/>
</dbReference>